<sequence>MGRFIRDDGSRAAPTKRTSLRVLIERTTLAAEAVRPRGQRLTVLRHLYGLTQQDLASRVDLSPSFISHVERGTKLLPVEVVERLALAFALPTSFFYVPTPAWVGAQATFRKSSKATRRDEERVSACYDEASRLFHWASEASGYHESDLPDLDVSTDDPEAVGAEIRRRAGLGKEDPVLNVTRLLERLGIGVVHHLDHLAMDGSAHAGVSRPSSLNSRPLIGVATPALPPPVKRLTLMHELGHLIFDRDLAVPITSVRAIEERRAFRLAGAVLLPTRVIQQRVSEGLKLHAYLGIKADYGVSVGGILKRARDVDVISRARYRSLSIQLSSQGWRYDEPVEVADEKPILFRQALSRASQGARVEDVGKRLGVAADAVARWAALEEYSLADVPTKGPSVAKVFDLEAARQRVRSRA</sequence>
<protein>
    <submittedName>
        <fullName evidence="3">XRE family transcriptional regulator</fullName>
    </submittedName>
</protein>
<dbReference type="InterPro" id="IPR001387">
    <property type="entry name" value="Cro/C1-type_HTH"/>
</dbReference>
<accession>A0ABU8RPC3</accession>
<dbReference type="Gene3D" id="1.10.260.40">
    <property type="entry name" value="lambda repressor-like DNA-binding domains"/>
    <property type="match status" value="1"/>
</dbReference>
<evidence type="ECO:0000313" key="4">
    <source>
        <dbReference type="Proteomes" id="UP001387100"/>
    </source>
</evidence>
<proteinExistence type="inferred from homology"/>
<dbReference type="Proteomes" id="UP001387100">
    <property type="component" value="Unassembled WGS sequence"/>
</dbReference>
<dbReference type="InterPro" id="IPR010359">
    <property type="entry name" value="IrrE_HExxH"/>
</dbReference>
<dbReference type="Pfam" id="PF06114">
    <property type="entry name" value="Peptidase_M78"/>
    <property type="match status" value="1"/>
</dbReference>
<evidence type="ECO:0000313" key="3">
    <source>
        <dbReference type="EMBL" id="MEJ5946958.1"/>
    </source>
</evidence>
<comment type="caution">
    <text evidence="3">The sequence shown here is derived from an EMBL/GenBank/DDBJ whole genome shotgun (WGS) entry which is preliminary data.</text>
</comment>
<evidence type="ECO:0000256" key="1">
    <source>
        <dbReference type="ARBA" id="ARBA00007227"/>
    </source>
</evidence>
<dbReference type="Pfam" id="PF13560">
    <property type="entry name" value="HTH_31"/>
    <property type="match status" value="1"/>
</dbReference>
<dbReference type="CDD" id="cd00093">
    <property type="entry name" value="HTH_XRE"/>
    <property type="match status" value="1"/>
</dbReference>
<feature type="domain" description="HTH cro/C1-type" evidence="2">
    <location>
        <begin position="41"/>
        <end position="95"/>
    </location>
</feature>
<keyword evidence="4" id="KW-1185">Reference proteome</keyword>
<dbReference type="PROSITE" id="PS50943">
    <property type="entry name" value="HTH_CROC1"/>
    <property type="match status" value="1"/>
</dbReference>
<reference evidence="3 4" key="1">
    <citation type="journal article" date="2017" name="Int. J. Syst. Evol. Microbiol.">
        <title>Pseudokineococcus basanitobsidens sp. nov., isolated from volcanic rock.</title>
        <authorList>
            <person name="Lee D.W."/>
            <person name="Park M.Y."/>
            <person name="Kim J.J."/>
            <person name="Kim B.S."/>
        </authorList>
    </citation>
    <scope>NUCLEOTIDE SEQUENCE [LARGE SCALE GENOMIC DNA]</scope>
    <source>
        <strain evidence="3 4">DSM 103726</strain>
    </source>
</reference>
<dbReference type="PANTHER" id="PTHR43236">
    <property type="entry name" value="ANTITOXIN HIGA1"/>
    <property type="match status" value="1"/>
</dbReference>
<dbReference type="PANTHER" id="PTHR43236:SF1">
    <property type="entry name" value="BLL7220 PROTEIN"/>
    <property type="match status" value="1"/>
</dbReference>
<name>A0ABU8RPC3_9ACTN</name>
<organism evidence="3 4">
    <name type="scientific">Pseudokineococcus basanitobsidens</name>
    <dbReference type="NCBI Taxonomy" id="1926649"/>
    <lineage>
        <taxon>Bacteria</taxon>
        <taxon>Bacillati</taxon>
        <taxon>Actinomycetota</taxon>
        <taxon>Actinomycetes</taxon>
        <taxon>Kineosporiales</taxon>
        <taxon>Kineosporiaceae</taxon>
        <taxon>Pseudokineococcus</taxon>
    </lineage>
</organism>
<dbReference type="InterPro" id="IPR052345">
    <property type="entry name" value="Rad_response_metalloprotease"/>
</dbReference>
<dbReference type="EMBL" id="JBBIAA010000044">
    <property type="protein sequence ID" value="MEJ5946958.1"/>
    <property type="molecule type" value="Genomic_DNA"/>
</dbReference>
<comment type="similarity">
    <text evidence="1">Belongs to the short-chain fatty acyl-CoA assimilation regulator (ScfR) family.</text>
</comment>
<dbReference type="InterPro" id="IPR010982">
    <property type="entry name" value="Lambda_DNA-bd_dom_sf"/>
</dbReference>
<evidence type="ECO:0000259" key="2">
    <source>
        <dbReference type="PROSITE" id="PS50943"/>
    </source>
</evidence>
<dbReference type="SMART" id="SM00530">
    <property type="entry name" value="HTH_XRE"/>
    <property type="match status" value="1"/>
</dbReference>
<gene>
    <name evidence="3" type="ORF">WDZ17_16815</name>
</gene>
<dbReference type="SUPFAM" id="SSF47413">
    <property type="entry name" value="lambda repressor-like DNA-binding domains"/>
    <property type="match status" value="1"/>
</dbReference>
<dbReference type="RefSeq" id="WP_339576331.1">
    <property type="nucleotide sequence ID" value="NZ_JBBIAA010000044.1"/>
</dbReference>